<evidence type="ECO:0000313" key="1">
    <source>
        <dbReference type="EMBL" id="WQJ53492.1"/>
    </source>
</evidence>
<sequence>MIINTQYNALPEKWNYDGQKFIADALNLSSHDDIEEHTVNIRLLPDHSVVIDKNGPSQLKLIRSKGKMYYILLINEKLPRVKAYDLFGNFCQWLGIQNCKPVWNETTGKFM</sequence>
<proteinExistence type="predicted"/>
<dbReference type="Proteomes" id="UP001358193">
    <property type="component" value="Segment"/>
</dbReference>
<evidence type="ECO:0000313" key="2">
    <source>
        <dbReference type="Proteomes" id="UP001358193"/>
    </source>
</evidence>
<organism evidence="1 2">
    <name type="scientific">phage Lak_Megaphage_Sonny</name>
    <dbReference type="NCBI Taxonomy" id="3109229"/>
    <lineage>
        <taxon>Viruses</taxon>
        <taxon>Duplodnaviria</taxon>
        <taxon>Heunggongvirae</taxon>
        <taxon>Uroviricota</taxon>
        <taxon>Caudoviricetes</taxon>
        <taxon>Caudoviricetes code 15 clade</taxon>
    </lineage>
</organism>
<reference evidence="1 2" key="1">
    <citation type="submission" date="2023-11" db="EMBL/GenBank/DDBJ databases">
        <authorList>
            <person name="Cook R."/>
            <person name="Crisci M."/>
            <person name="Pye H."/>
            <person name="Adriaenssens E."/>
            <person name="Santini J."/>
        </authorList>
    </citation>
    <scope>NUCLEOTIDE SEQUENCE [LARGE SCALE GENOMIC DNA]</scope>
    <source>
        <strain evidence="1">Lak_Megaphage_Sonny</strain>
    </source>
</reference>
<accession>A0ABZ0Z4U4</accession>
<keyword evidence="2" id="KW-1185">Reference proteome</keyword>
<dbReference type="EMBL" id="OR769223">
    <property type="protein sequence ID" value="WQJ53492.1"/>
    <property type="molecule type" value="Genomic_DNA"/>
</dbReference>
<name>A0ABZ0Z4U4_9CAUD</name>
<protein>
    <submittedName>
        <fullName evidence="1">Uncharacterized protein</fullName>
    </submittedName>
</protein>